<dbReference type="OrthoDB" id="5431326at2"/>
<dbReference type="AlphaFoldDB" id="A0A2P7TZY6"/>
<dbReference type="InterPro" id="IPR024134">
    <property type="entry name" value="SOD_Cu/Zn_/chaperone"/>
</dbReference>
<dbReference type="InterPro" id="IPR018152">
    <property type="entry name" value="SOD_Cu/Zn_BS"/>
</dbReference>
<dbReference type="PROSITE" id="PS00087">
    <property type="entry name" value="SOD_CU_ZN_1"/>
    <property type="match status" value="1"/>
</dbReference>
<dbReference type="Proteomes" id="UP000241868">
    <property type="component" value="Unassembled WGS sequence"/>
</dbReference>
<organism evidence="4 5">
    <name type="scientific">Neisseria iguanae</name>
    <dbReference type="NCBI Taxonomy" id="90242"/>
    <lineage>
        <taxon>Bacteria</taxon>
        <taxon>Pseudomonadati</taxon>
        <taxon>Pseudomonadota</taxon>
        <taxon>Betaproteobacteria</taxon>
        <taxon>Neisseriales</taxon>
        <taxon>Neisseriaceae</taxon>
        <taxon>Neisseria</taxon>
    </lineage>
</organism>
<dbReference type="GO" id="GO:0005507">
    <property type="term" value="F:copper ion binding"/>
    <property type="evidence" value="ECO:0007669"/>
    <property type="project" value="InterPro"/>
</dbReference>
<evidence type="ECO:0000259" key="3">
    <source>
        <dbReference type="Pfam" id="PF00080"/>
    </source>
</evidence>
<dbReference type="InterPro" id="IPR001424">
    <property type="entry name" value="SOD_Cu_Zn_dom"/>
</dbReference>
<dbReference type="CDD" id="cd00305">
    <property type="entry name" value="Cu-Zn_Superoxide_Dismutase"/>
    <property type="match status" value="1"/>
</dbReference>
<dbReference type="Pfam" id="PF00080">
    <property type="entry name" value="Sod_Cu"/>
    <property type="match status" value="1"/>
</dbReference>
<evidence type="ECO:0000256" key="2">
    <source>
        <dbReference type="SAM" id="SignalP"/>
    </source>
</evidence>
<proteinExistence type="inferred from homology"/>
<evidence type="ECO:0000313" key="5">
    <source>
        <dbReference type="Proteomes" id="UP000241868"/>
    </source>
</evidence>
<name>A0A2P7TZY6_9NEIS</name>
<gene>
    <name evidence="4" type="ORF">C7N83_07280</name>
</gene>
<feature type="signal peptide" evidence="2">
    <location>
        <begin position="1"/>
        <end position="18"/>
    </location>
</feature>
<comment type="similarity">
    <text evidence="1">Belongs to the Cu-Zn superoxide dismutase family.</text>
</comment>
<dbReference type="InterPro" id="IPR036423">
    <property type="entry name" value="SOD-like_Cu/Zn_dom_sf"/>
</dbReference>
<protein>
    <submittedName>
        <fullName evidence="4">Superoxide dismutase</fullName>
    </submittedName>
</protein>
<comment type="caution">
    <text evidence="4">The sequence shown here is derived from an EMBL/GenBank/DDBJ whole genome shotgun (WGS) entry which is preliminary data.</text>
</comment>
<reference evidence="4 5" key="1">
    <citation type="submission" date="2018-03" db="EMBL/GenBank/DDBJ databases">
        <title>Neisseria weixii sp. nov., isolated from the intestinal contents of Tibetan Plateau pika (Ochotona curzoniae) in Yushu, Qinghai Province, China.</title>
        <authorList>
            <person name="Gui Z."/>
        </authorList>
    </citation>
    <scope>NUCLEOTIDE SEQUENCE [LARGE SCALE GENOMIC DNA]</scope>
    <source>
        <strain evidence="4 5">ATCC 51483</strain>
    </source>
</reference>
<dbReference type="EMBL" id="PXYY01000039">
    <property type="protein sequence ID" value="PSJ80251.1"/>
    <property type="molecule type" value="Genomic_DNA"/>
</dbReference>
<evidence type="ECO:0000313" key="4">
    <source>
        <dbReference type="EMBL" id="PSJ80251.1"/>
    </source>
</evidence>
<dbReference type="RefSeq" id="WP_106741684.1">
    <property type="nucleotide sequence ID" value="NZ_PXYY01000039.1"/>
</dbReference>
<keyword evidence="2" id="KW-0732">Signal</keyword>
<accession>A0A2P7TZY6</accession>
<dbReference type="GO" id="GO:0006801">
    <property type="term" value="P:superoxide metabolic process"/>
    <property type="evidence" value="ECO:0007669"/>
    <property type="project" value="InterPro"/>
</dbReference>
<feature type="chain" id="PRO_5015124538" evidence="2">
    <location>
        <begin position="19"/>
        <end position="175"/>
    </location>
</feature>
<evidence type="ECO:0000256" key="1">
    <source>
        <dbReference type="ARBA" id="ARBA00010457"/>
    </source>
</evidence>
<feature type="domain" description="Superoxide dismutase copper/zinc binding" evidence="3">
    <location>
        <begin position="38"/>
        <end position="173"/>
    </location>
</feature>
<dbReference type="PANTHER" id="PTHR10003">
    <property type="entry name" value="SUPEROXIDE DISMUTASE CU-ZN -RELATED"/>
    <property type="match status" value="1"/>
</dbReference>
<sequence length="175" mass="18142">MKILMTAVLLSMTAAAYAAPADIVVPMSLLNAQNGDKVAGEVRISQSKYGAVFAPKIDGLAQGIYGFHIHENPSCAAKEKDGKLIEGLAAGGHWDPKKTGAHKGPWDDSGHLGDLPALAVDANGHIQPVVAPRIKKISSLKGRSLMIHAGGDNYSDHPATLGGGGARKYCGVIAK</sequence>
<keyword evidence="5" id="KW-1185">Reference proteome</keyword>
<dbReference type="Gene3D" id="2.60.40.200">
    <property type="entry name" value="Superoxide dismutase, copper/zinc binding domain"/>
    <property type="match status" value="1"/>
</dbReference>
<dbReference type="SUPFAM" id="SSF49329">
    <property type="entry name" value="Cu,Zn superoxide dismutase-like"/>
    <property type="match status" value="1"/>
</dbReference>